<accession>A0ABU5T0M6</accession>
<dbReference type="RefSeq" id="WP_323276973.1">
    <property type="nucleotide sequence ID" value="NZ_JAYGGQ010000001.1"/>
</dbReference>
<protein>
    <submittedName>
        <fullName evidence="1">Uncharacterized protein</fullName>
    </submittedName>
</protein>
<reference evidence="1 2" key="1">
    <citation type="submission" date="2023-12" db="EMBL/GenBank/DDBJ databases">
        <title>Sinomonas terricola sp. nov, isolated from litchi orchard soil in Guangdong, PR China.</title>
        <authorList>
            <person name="Jiaxin W."/>
            <person name="Yang Z."/>
            <person name="Honghui Z."/>
        </authorList>
    </citation>
    <scope>NUCLEOTIDE SEQUENCE [LARGE SCALE GENOMIC DNA]</scope>
    <source>
        <strain evidence="1 2">JGH33</strain>
    </source>
</reference>
<gene>
    <name evidence="1" type="ORF">SPF06_00575</name>
</gene>
<evidence type="ECO:0000313" key="1">
    <source>
        <dbReference type="EMBL" id="MEA5453203.1"/>
    </source>
</evidence>
<comment type="caution">
    <text evidence="1">The sequence shown here is derived from an EMBL/GenBank/DDBJ whole genome shotgun (WGS) entry which is preliminary data.</text>
</comment>
<evidence type="ECO:0000313" key="2">
    <source>
        <dbReference type="Proteomes" id="UP001304769"/>
    </source>
</evidence>
<name>A0ABU5T0M6_9MICC</name>
<dbReference type="EMBL" id="JAYGGQ010000001">
    <property type="protein sequence ID" value="MEA5453203.1"/>
    <property type="molecule type" value="Genomic_DNA"/>
</dbReference>
<sequence>MHQTRGPGWTITTDTSSPMLIALYLKDNAGLTGAGLPPVAPAQPRIREADHHQLTQHVGGIGALRREWEAWWARLIEGDPDKVPEVAPPEFSAFSDAPALQRSLQAHFGSALTWARERRADYERLEARREARGTSRMLEEMVASRQLEVGPEAKDFNLTIIELPLAEDRAWLVNTDKVIMSQSLMEDPETFRSYLEPVLAILV</sequence>
<dbReference type="Proteomes" id="UP001304769">
    <property type="component" value="Unassembled WGS sequence"/>
</dbReference>
<proteinExistence type="predicted"/>
<keyword evidence="2" id="KW-1185">Reference proteome</keyword>
<organism evidence="1 2">
    <name type="scientific">Sinomonas terricola</name>
    <dbReference type="NCBI Taxonomy" id="3110330"/>
    <lineage>
        <taxon>Bacteria</taxon>
        <taxon>Bacillati</taxon>
        <taxon>Actinomycetota</taxon>
        <taxon>Actinomycetes</taxon>
        <taxon>Micrococcales</taxon>
        <taxon>Micrococcaceae</taxon>
        <taxon>Sinomonas</taxon>
    </lineage>
</organism>